<evidence type="ECO:0000256" key="5">
    <source>
        <dbReference type="SAM" id="SignalP"/>
    </source>
</evidence>
<dbReference type="GO" id="GO:0020037">
    <property type="term" value="F:heme binding"/>
    <property type="evidence" value="ECO:0007669"/>
    <property type="project" value="InterPro"/>
</dbReference>
<evidence type="ECO:0000256" key="3">
    <source>
        <dbReference type="ARBA" id="ARBA00023004"/>
    </source>
</evidence>
<organism evidence="7 8">
    <name type="scientific">Pollutimonas nitritireducens</name>
    <dbReference type="NCBI Taxonomy" id="2045209"/>
    <lineage>
        <taxon>Bacteria</taxon>
        <taxon>Pseudomonadati</taxon>
        <taxon>Pseudomonadota</taxon>
        <taxon>Betaproteobacteria</taxon>
        <taxon>Burkholderiales</taxon>
        <taxon>Alcaligenaceae</taxon>
        <taxon>Pollutimonas</taxon>
    </lineage>
</organism>
<sequence>MMELNFMRLAQAALILSVAGASGAGAQTQLPAPDSGTPIAPVATTNKDFTPPDARSIPDNEFGAMVRKGQDIFMRTGEYTKDYVGNSMNCASCHLDAGRREDSSPLWAAYVLYPAYRAKNNRVNTLTERLQGCFQYSMNGIAPPADSETIIALQSYMYWLAQGAPTGVKLEGQGYPRLEEPEQKPDFVRGERVYEQNCALCHGTDGGGQKVEGKMVFPALWGDDSFNWGAGMHSVSTAAAFIKANMPLGKAGTLTDQEAWDVAQYMNSHERPQDPRYDGSLEATRKQFHDEPSDLYGMSVNGKILGQNATPAGGTLRNK</sequence>
<evidence type="ECO:0000259" key="6">
    <source>
        <dbReference type="PROSITE" id="PS51007"/>
    </source>
</evidence>
<evidence type="ECO:0000313" key="8">
    <source>
        <dbReference type="Proteomes" id="UP000234328"/>
    </source>
</evidence>
<evidence type="ECO:0000256" key="2">
    <source>
        <dbReference type="ARBA" id="ARBA00022723"/>
    </source>
</evidence>
<keyword evidence="8" id="KW-1185">Reference proteome</keyword>
<evidence type="ECO:0000256" key="4">
    <source>
        <dbReference type="PROSITE-ProRule" id="PRU00433"/>
    </source>
</evidence>
<dbReference type="Pfam" id="PF13442">
    <property type="entry name" value="Cytochrome_CBB3"/>
    <property type="match status" value="1"/>
</dbReference>
<proteinExistence type="predicted"/>
<dbReference type="RefSeq" id="WP_102071398.1">
    <property type="nucleotide sequence ID" value="NZ_PDNV01000013.1"/>
</dbReference>
<dbReference type="Pfam" id="PF21342">
    <property type="entry name" value="SoxA-TsdA_cyt-c"/>
    <property type="match status" value="1"/>
</dbReference>
<dbReference type="SUPFAM" id="SSF46626">
    <property type="entry name" value="Cytochrome c"/>
    <property type="match status" value="2"/>
</dbReference>
<dbReference type="GO" id="GO:0046872">
    <property type="term" value="F:metal ion binding"/>
    <property type="evidence" value="ECO:0007669"/>
    <property type="project" value="UniProtKB-KW"/>
</dbReference>
<dbReference type="AlphaFoldDB" id="A0A2N4UBI0"/>
<feature type="signal peptide" evidence="5">
    <location>
        <begin position="1"/>
        <end position="26"/>
    </location>
</feature>
<dbReference type="PANTHER" id="PTHR35008">
    <property type="entry name" value="BLL4482 PROTEIN-RELATED"/>
    <property type="match status" value="1"/>
</dbReference>
<dbReference type="PANTHER" id="PTHR35008:SF9">
    <property type="entry name" value="CYTOCHROME C DOMAIN-CONTAINING PROTEIN"/>
    <property type="match status" value="1"/>
</dbReference>
<feature type="chain" id="PRO_5014684961" evidence="5">
    <location>
        <begin position="27"/>
        <end position="319"/>
    </location>
</feature>
<feature type="domain" description="Cytochrome c" evidence="6">
    <location>
        <begin position="185"/>
        <end position="270"/>
    </location>
</feature>
<accession>A0A2N4UBI0</accession>
<dbReference type="EMBL" id="PDNV01000013">
    <property type="protein sequence ID" value="PLC52379.1"/>
    <property type="molecule type" value="Genomic_DNA"/>
</dbReference>
<dbReference type="GO" id="GO:0009055">
    <property type="term" value="F:electron transfer activity"/>
    <property type="evidence" value="ECO:0007669"/>
    <property type="project" value="InterPro"/>
</dbReference>
<keyword evidence="1 4" id="KW-0349">Heme</keyword>
<keyword evidence="5" id="KW-0732">Signal</keyword>
<keyword evidence="2 4" id="KW-0479">Metal-binding</keyword>
<dbReference type="InterPro" id="IPR036909">
    <property type="entry name" value="Cyt_c-like_dom_sf"/>
</dbReference>
<dbReference type="InterPro" id="IPR009056">
    <property type="entry name" value="Cyt_c-like_dom"/>
</dbReference>
<evidence type="ECO:0000256" key="1">
    <source>
        <dbReference type="ARBA" id="ARBA00022617"/>
    </source>
</evidence>
<name>A0A2N4UBI0_9BURK</name>
<dbReference type="Gene3D" id="1.10.760.10">
    <property type="entry name" value="Cytochrome c-like domain"/>
    <property type="match status" value="2"/>
</dbReference>
<comment type="caution">
    <text evidence="7">The sequence shown here is derived from an EMBL/GenBank/DDBJ whole genome shotgun (WGS) entry which is preliminary data.</text>
</comment>
<dbReference type="PROSITE" id="PS51007">
    <property type="entry name" value="CYTC"/>
    <property type="match status" value="2"/>
</dbReference>
<reference evidence="7 8" key="1">
    <citation type="submission" date="2017-10" db="EMBL/GenBank/DDBJ databases">
        <title>Two draft genome sequences of Pusillimonas sp. strains isolated from a nitrate- and radionuclide-contaminated groundwater in Russia.</title>
        <authorList>
            <person name="Grouzdev D.S."/>
            <person name="Tourova T.P."/>
            <person name="Goeva M.A."/>
            <person name="Babich T.L."/>
            <person name="Sokolova D.S."/>
            <person name="Abdullin R."/>
            <person name="Poltaraus A.B."/>
            <person name="Toshchakov S.V."/>
            <person name="Nazina T.N."/>
        </authorList>
    </citation>
    <scope>NUCLEOTIDE SEQUENCE [LARGE SCALE GENOMIC DNA]</scope>
    <source>
        <strain evidence="7 8">JR1/69-2-13</strain>
    </source>
</reference>
<dbReference type="Proteomes" id="UP000234328">
    <property type="component" value="Unassembled WGS sequence"/>
</dbReference>
<feature type="domain" description="Cytochrome c" evidence="6">
    <location>
        <begin position="64"/>
        <end position="161"/>
    </location>
</feature>
<dbReference type="InterPro" id="IPR051459">
    <property type="entry name" value="Cytochrome_c-type_DH"/>
</dbReference>
<dbReference type="OrthoDB" id="9808312at2"/>
<keyword evidence="3 4" id="KW-0408">Iron</keyword>
<evidence type="ECO:0000313" key="7">
    <source>
        <dbReference type="EMBL" id="PLC52379.1"/>
    </source>
</evidence>
<protein>
    <submittedName>
        <fullName evidence="7">Cytochrome C</fullName>
    </submittedName>
</protein>
<gene>
    <name evidence="7" type="ORF">CR155_17880</name>
</gene>